<proteinExistence type="predicted"/>
<dbReference type="PANTHER" id="PTHR35145">
    <property type="entry name" value="CYTOPLASMIC PROTEIN-RELATED"/>
    <property type="match status" value="1"/>
</dbReference>
<sequence>MDIEKIREYCLNKPGTSESLPFDETTLVFKVMSKMYCLLNMEPPFSINLKCLPEKAIELREQFEDVQPGYHMNKKHWNTILLDGNLKDSQVIEWINDSYNLVAAGLTKKEKTELTELLNK</sequence>
<name>A0A3B1D3E1_9ZZZZ</name>
<dbReference type="Pfam" id="PF04237">
    <property type="entry name" value="YjbR"/>
    <property type="match status" value="1"/>
</dbReference>
<protein>
    <recommendedName>
        <fullName evidence="2">MmcQ-like protein</fullName>
    </recommendedName>
</protein>
<evidence type="ECO:0000313" key="1">
    <source>
        <dbReference type="EMBL" id="VAX26195.1"/>
    </source>
</evidence>
<dbReference type="Gene3D" id="3.90.1150.30">
    <property type="match status" value="1"/>
</dbReference>
<dbReference type="InterPro" id="IPR007351">
    <property type="entry name" value="YjbR"/>
</dbReference>
<organism evidence="1">
    <name type="scientific">hydrothermal vent metagenome</name>
    <dbReference type="NCBI Taxonomy" id="652676"/>
    <lineage>
        <taxon>unclassified sequences</taxon>
        <taxon>metagenomes</taxon>
        <taxon>ecological metagenomes</taxon>
    </lineage>
</organism>
<dbReference type="SUPFAM" id="SSF142906">
    <property type="entry name" value="YjbR-like"/>
    <property type="match status" value="1"/>
</dbReference>
<dbReference type="EMBL" id="UOGD01000327">
    <property type="protein sequence ID" value="VAX26195.1"/>
    <property type="molecule type" value="Genomic_DNA"/>
</dbReference>
<dbReference type="InterPro" id="IPR058532">
    <property type="entry name" value="YjbR/MT2646/Rv2570-like"/>
</dbReference>
<reference evidence="1" key="1">
    <citation type="submission" date="2018-06" db="EMBL/GenBank/DDBJ databases">
        <authorList>
            <person name="Zhirakovskaya E."/>
        </authorList>
    </citation>
    <scope>NUCLEOTIDE SEQUENCE</scope>
</reference>
<dbReference type="PANTHER" id="PTHR35145:SF1">
    <property type="entry name" value="CYTOPLASMIC PROTEIN"/>
    <property type="match status" value="1"/>
</dbReference>
<evidence type="ECO:0008006" key="2">
    <source>
        <dbReference type="Google" id="ProtNLM"/>
    </source>
</evidence>
<dbReference type="AlphaFoldDB" id="A0A3B1D3E1"/>
<dbReference type="InterPro" id="IPR038056">
    <property type="entry name" value="YjbR-like_sf"/>
</dbReference>
<gene>
    <name evidence="1" type="ORF">MNBD_IGNAVI01-640</name>
</gene>
<accession>A0A3B1D3E1</accession>